<name>A0ABS5NX67_9BACI</name>
<dbReference type="InterPro" id="IPR029052">
    <property type="entry name" value="Metallo-depent_PP-like"/>
</dbReference>
<dbReference type="InterPro" id="IPR041802">
    <property type="entry name" value="MPP_YfcE"/>
</dbReference>
<comment type="cofactor">
    <cofactor evidence="2">
        <name>a divalent metal cation</name>
        <dbReference type="ChEBI" id="CHEBI:60240"/>
    </cofactor>
</comment>
<protein>
    <recommendedName>
        <fullName evidence="2">Phosphoesterase</fullName>
        <ecNumber evidence="2">3.1.4.-</ecNumber>
    </recommendedName>
</protein>
<comment type="caution">
    <text evidence="4">The sequence shown here is derived from an EMBL/GenBank/DDBJ whole genome shotgun (WGS) entry which is preliminary data.</text>
</comment>
<dbReference type="InterPro" id="IPR000979">
    <property type="entry name" value="Phosphodiesterase_MJ0936/Vps29"/>
</dbReference>
<organism evidence="4 5">
    <name type="scientific">Cytobacillus citreus</name>
    <dbReference type="NCBI Taxonomy" id="2833586"/>
    <lineage>
        <taxon>Bacteria</taxon>
        <taxon>Bacillati</taxon>
        <taxon>Bacillota</taxon>
        <taxon>Bacilli</taxon>
        <taxon>Bacillales</taxon>
        <taxon>Bacillaceae</taxon>
        <taxon>Cytobacillus</taxon>
    </lineage>
</organism>
<dbReference type="InterPro" id="IPR024654">
    <property type="entry name" value="Calcineurin-like_PHP_lpxH"/>
</dbReference>
<feature type="domain" description="Calcineurin-like phosphoesterase" evidence="3">
    <location>
        <begin position="1"/>
        <end position="145"/>
    </location>
</feature>
<gene>
    <name evidence="4" type="ORF">KHA94_15070</name>
</gene>
<dbReference type="SUPFAM" id="SSF56300">
    <property type="entry name" value="Metallo-dependent phosphatases"/>
    <property type="match status" value="1"/>
</dbReference>
<evidence type="ECO:0000313" key="4">
    <source>
        <dbReference type="EMBL" id="MBS4191509.1"/>
    </source>
</evidence>
<proteinExistence type="inferred from homology"/>
<keyword evidence="5" id="KW-1185">Reference proteome</keyword>
<dbReference type="RefSeq" id="WP_213102939.1">
    <property type="nucleotide sequence ID" value="NZ_JAGYPM010000003.1"/>
</dbReference>
<dbReference type="Gene3D" id="3.60.21.10">
    <property type="match status" value="1"/>
</dbReference>
<sequence>MKFLIVSDSHRLSEDLTSIKDKHAMEVDLMIHCGDSELAANDLCLNGFAVVRGNCDFDNNFPEDLVENIGDHRVLVTHGHRYSVKSTLMNLCYRAKELDASIVCFGHSHYLGAEMIDNILFINPGSIKQPRGRTEKTYVILEIESAEINLRVFELEKGEISELAQKFSLPKKE</sequence>
<evidence type="ECO:0000256" key="2">
    <source>
        <dbReference type="RuleBase" id="RU362039"/>
    </source>
</evidence>
<comment type="similarity">
    <text evidence="1 2">Belongs to the metallophosphoesterase superfamily. YfcE family.</text>
</comment>
<accession>A0ABS5NX67</accession>
<dbReference type="Pfam" id="PF12850">
    <property type="entry name" value="Metallophos_2"/>
    <property type="match status" value="1"/>
</dbReference>
<dbReference type="CDD" id="cd00841">
    <property type="entry name" value="MPP_YfcE"/>
    <property type="match status" value="1"/>
</dbReference>
<dbReference type="EMBL" id="JAGYPM010000003">
    <property type="protein sequence ID" value="MBS4191509.1"/>
    <property type="molecule type" value="Genomic_DNA"/>
</dbReference>
<evidence type="ECO:0000256" key="1">
    <source>
        <dbReference type="ARBA" id="ARBA00008950"/>
    </source>
</evidence>
<dbReference type="PANTHER" id="PTHR11124">
    <property type="entry name" value="VACUOLAR SORTING PROTEIN VPS29"/>
    <property type="match status" value="1"/>
</dbReference>
<evidence type="ECO:0000313" key="5">
    <source>
        <dbReference type="Proteomes" id="UP000681027"/>
    </source>
</evidence>
<dbReference type="Proteomes" id="UP000681027">
    <property type="component" value="Unassembled WGS sequence"/>
</dbReference>
<dbReference type="EC" id="3.1.4.-" evidence="2"/>
<evidence type="ECO:0000259" key="3">
    <source>
        <dbReference type="Pfam" id="PF12850"/>
    </source>
</evidence>
<keyword evidence="2" id="KW-0479">Metal-binding</keyword>
<reference evidence="4 5" key="1">
    <citation type="submission" date="2021-05" db="EMBL/GenBank/DDBJ databases">
        <title>Novel Bacillus species.</title>
        <authorList>
            <person name="Liu G."/>
        </authorList>
    </citation>
    <scope>NUCLEOTIDE SEQUENCE [LARGE SCALE GENOMIC DNA]</scope>
    <source>
        <strain evidence="4 5">FJAT-49705</strain>
    </source>
</reference>
<dbReference type="NCBIfam" id="TIGR00040">
    <property type="entry name" value="yfcE"/>
    <property type="match status" value="1"/>
</dbReference>